<dbReference type="Proteomes" id="UP001642540">
    <property type="component" value="Unassembled WGS sequence"/>
</dbReference>
<dbReference type="InterPro" id="IPR058533">
    <property type="entry name" value="Cation_efflux_TM"/>
</dbReference>
<comment type="similarity">
    <text evidence="2">Belongs to the cation diffusion facilitator (CDF) transporter (TC 2.A.4) family. SLC30A subfamily.</text>
</comment>
<dbReference type="PANTHER" id="PTHR11562">
    <property type="entry name" value="CATION EFFLUX PROTEIN/ ZINC TRANSPORTER"/>
    <property type="match status" value="1"/>
</dbReference>
<dbReference type="SUPFAM" id="SSF160240">
    <property type="entry name" value="Cation efflux protein cytoplasmic domain-like"/>
    <property type="match status" value="1"/>
</dbReference>
<keyword evidence="6 10" id="KW-1133">Transmembrane helix</keyword>
<dbReference type="PANTHER" id="PTHR11562:SF17">
    <property type="entry name" value="RE54080P-RELATED"/>
    <property type="match status" value="1"/>
</dbReference>
<feature type="transmembrane region" description="Helical" evidence="10">
    <location>
        <begin position="199"/>
        <end position="220"/>
    </location>
</feature>
<feature type="domain" description="Cation efflux protein cytoplasmic" evidence="12">
    <location>
        <begin position="361"/>
        <end position="436"/>
    </location>
</feature>
<comment type="subcellular location">
    <subcellularLocation>
        <location evidence="1">Membrane</location>
        <topology evidence="1">Multi-pass membrane protein</topology>
    </subcellularLocation>
</comment>
<feature type="transmembrane region" description="Helical" evidence="10">
    <location>
        <begin position="328"/>
        <end position="349"/>
    </location>
</feature>
<dbReference type="InterPro" id="IPR002524">
    <property type="entry name" value="Cation_efflux"/>
</dbReference>
<keyword evidence="14" id="KW-1185">Reference proteome</keyword>
<keyword evidence="7" id="KW-0406">Ion transport</keyword>
<evidence type="ECO:0000256" key="1">
    <source>
        <dbReference type="ARBA" id="ARBA00004141"/>
    </source>
</evidence>
<evidence type="ECO:0000256" key="6">
    <source>
        <dbReference type="ARBA" id="ARBA00022989"/>
    </source>
</evidence>
<protein>
    <recommendedName>
        <fullName evidence="15">Zinc transporter 2</fullName>
    </recommendedName>
</protein>
<proteinExistence type="inferred from homology"/>
<evidence type="ECO:0000256" key="7">
    <source>
        <dbReference type="ARBA" id="ARBA00023065"/>
    </source>
</evidence>
<keyword evidence="3" id="KW-0813">Transport</keyword>
<keyword evidence="8 10" id="KW-0472">Membrane</keyword>
<dbReference type="NCBIfam" id="TIGR01297">
    <property type="entry name" value="CDF"/>
    <property type="match status" value="1"/>
</dbReference>
<dbReference type="EMBL" id="CAXLJM020000160">
    <property type="protein sequence ID" value="CAL8143824.1"/>
    <property type="molecule type" value="Genomic_DNA"/>
</dbReference>
<evidence type="ECO:0000259" key="12">
    <source>
        <dbReference type="Pfam" id="PF16916"/>
    </source>
</evidence>
<feature type="transmembrane region" description="Helical" evidence="10">
    <location>
        <begin position="299"/>
        <end position="322"/>
    </location>
</feature>
<dbReference type="InterPro" id="IPR027470">
    <property type="entry name" value="Cation_efflux_CTD"/>
</dbReference>
<evidence type="ECO:0000256" key="5">
    <source>
        <dbReference type="ARBA" id="ARBA00022906"/>
    </source>
</evidence>
<feature type="domain" description="Cation efflux protein transmembrane" evidence="11">
    <location>
        <begin position="98"/>
        <end position="357"/>
    </location>
</feature>
<dbReference type="InterPro" id="IPR027469">
    <property type="entry name" value="Cation_efflux_TMD_sf"/>
</dbReference>
<comment type="caution">
    <text evidence="13">The sequence shown here is derived from an EMBL/GenBank/DDBJ whole genome shotgun (WGS) entry which is preliminary data.</text>
</comment>
<organism evidence="13 14">
    <name type="scientific">Orchesella dallaii</name>
    <dbReference type="NCBI Taxonomy" id="48710"/>
    <lineage>
        <taxon>Eukaryota</taxon>
        <taxon>Metazoa</taxon>
        <taxon>Ecdysozoa</taxon>
        <taxon>Arthropoda</taxon>
        <taxon>Hexapoda</taxon>
        <taxon>Collembola</taxon>
        <taxon>Entomobryomorpha</taxon>
        <taxon>Entomobryoidea</taxon>
        <taxon>Orchesellidae</taxon>
        <taxon>Orchesellinae</taxon>
        <taxon>Orchesella</taxon>
    </lineage>
</organism>
<sequence length="452" mass="49033">MSKISYEQLAETASVKRYGEESATLPVEQRSEDMLSNSCSCAPSVNTTTDESIHGCSNCGRRFAGNSKGITIKIEDSGEHCHDDEHRHVADNVARRKLWIASLLCVVFMIGEAVGGLLAGSLAVATDAAHLLTDFAGFMISLFALYISERPATKTLSYGYHRAEVIGALTSVLLIWVVTGILVYLAVQRVVMQEFEIDAPIMLITSGIGLIVNIVMGCTLHQHGHSHGGGSSHSHGHGHSHEAKSKTTAAHANGGFVRSVEDPEHGDHIDPKEASSESSSSSSSTQVAVAKPNINVRAAFIHVIGDFLQSVGVFAAALTIYFQPKWVIVDPICTFLFSILVIGTTFAIIKDTLVVLMEGIPKGIDFNEVRETLLQVKGVYIVHNLRIWSLSMDKIAMSAHLAIEPGSSSANSILRKSSQLVKSKYGFCEVTIQIEDFNQSMQDCRKCQELNY</sequence>
<evidence type="ECO:0000256" key="2">
    <source>
        <dbReference type="ARBA" id="ARBA00008873"/>
    </source>
</evidence>
<evidence type="ECO:0000256" key="3">
    <source>
        <dbReference type="ARBA" id="ARBA00022448"/>
    </source>
</evidence>
<gene>
    <name evidence="13" type="ORF">ODALV1_LOCUS29932</name>
</gene>
<keyword evidence="4 10" id="KW-0812">Transmembrane</keyword>
<dbReference type="InterPro" id="IPR050681">
    <property type="entry name" value="CDF/SLC30A"/>
</dbReference>
<reference evidence="13 14" key="1">
    <citation type="submission" date="2024-08" db="EMBL/GenBank/DDBJ databases">
        <authorList>
            <person name="Cucini C."/>
            <person name="Frati F."/>
        </authorList>
    </citation>
    <scope>NUCLEOTIDE SEQUENCE [LARGE SCALE GENOMIC DNA]</scope>
</reference>
<evidence type="ECO:0000259" key="11">
    <source>
        <dbReference type="Pfam" id="PF01545"/>
    </source>
</evidence>
<evidence type="ECO:0008006" key="15">
    <source>
        <dbReference type="Google" id="ProtNLM"/>
    </source>
</evidence>
<keyword evidence="5" id="KW-0862">Zinc</keyword>
<evidence type="ECO:0000256" key="10">
    <source>
        <dbReference type="SAM" id="Phobius"/>
    </source>
</evidence>
<feature type="region of interest" description="Disordered" evidence="9">
    <location>
        <begin position="225"/>
        <end position="245"/>
    </location>
</feature>
<accession>A0ABP1S578</accession>
<dbReference type="Pfam" id="PF16916">
    <property type="entry name" value="ZT_dimer"/>
    <property type="match status" value="1"/>
</dbReference>
<evidence type="ECO:0000256" key="9">
    <source>
        <dbReference type="SAM" id="MobiDB-lite"/>
    </source>
</evidence>
<feature type="region of interest" description="Disordered" evidence="9">
    <location>
        <begin position="261"/>
        <end position="284"/>
    </location>
</feature>
<dbReference type="InterPro" id="IPR036837">
    <property type="entry name" value="Cation_efflux_CTD_sf"/>
</dbReference>
<keyword evidence="5" id="KW-0864">Zinc transport</keyword>
<feature type="transmembrane region" description="Helical" evidence="10">
    <location>
        <begin position="128"/>
        <end position="147"/>
    </location>
</feature>
<evidence type="ECO:0000313" key="14">
    <source>
        <dbReference type="Proteomes" id="UP001642540"/>
    </source>
</evidence>
<evidence type="ECO:0000313" key="13">
    <source>
        <dbReference type="EMBL" id="CAL8143824.1"/>
    </source>
</evidence>
<feature type="transmembrane region" description="Helical" evidence="10">
    <location>
        <begin position="168"/>
        <end position="187"/>
    </location>
</feature>
<feature type="transmembrane region" description="Helical" evidence="10">
    <location>
        <begin position="98"/>
        <end position="122"/>
    </location>
</feature>
<evidence type="ECO:0000256" key="4">
    <source>
        <dbReference type="ARBA" id="ARBA00022692"/>
    </source>
</evidence>
<dbReference type="SUPFAM" id="SSF161111">
    <property type="entry name" value="Cation efflux protein transmembrane domain-like"/>
    <property type="match status" value="1"/>
</dbReference>
<evidence type="ECO:0000256" key="8">
    <source>
        <dbReference type="ARBA" id="ARBA00023136"/>
    </source>
</evidence>
<name>A0ABP1S578_9HEXA</name>
<feature type="compositionally biased region" description="Basic and acidic residues" evidence="9">
    <location>
        <begin position="261"/>
        <end position="275"/>
    </location>
</feature>
<dbReference type="Pfam" id="PF01545">
    <property type="entry name" value="Cation_efflux"/>
    <property type="match status" value="1"/>
</dbReference>
<dbReference type="Gene3D" id="1.20.1510.10">
    <property type="entry name" value="Cation efflux protein transmembrane domain"/>
    <property type="match status" value="1"/>
</dbReference>